<dbReference type="GO" id="GO:0022857">
    <property type="term" value="F:transmembrane transporter activity"/>
    <property type="evidence" value="ECO:0007669"/>
    <property type="project" value="InterPro"/>
</dbReference>
<dbReference type="InterPro" id="IPR011701">
    <property type="entry name" value="MFS"/>
</dbReference>
<dbReference type="PANTHER" id="PTHR23504">
    <property type="entry name" value="MAJOR FACILITATOR SUPERFAMILY DOMAIN-CONTAINING PROTEIN 10"/>
    <property type="match status" value="1"/>
</dbReference>
<evidence type="ECO:0000256" key="4">
    <source>
        <dbReference type="ARBA" id="ARBA00022989"/>
    </source>
</evidence>
<evidence type="ECO:0000256" key="7">
    <source>
        <dbReference type="SAM" id="Phobius"/>
    </source>
</evidence>
<evidence type="ECO:0000256" key="5">
    <source>
        <dbReference type="ARBA" id="ARBA00023136"/>
    </source>
</evidence>
<keyword evidence="2" id="KW-0813">Transport</keyword>
<feature type="transmembrane region" description="Helical" evidence="7">
    <location>
        <begin position="502"/>
        <end position="520"/>
    </location>
</feature>
<evidence type="ECO:0000259" key="8">
    <source>
        <dbReference type="PROSITE" id="PS50850"/>
    </source>
</evidence>
<feature type="domain" description="Major facilitator superfamily (MFS) profile" evidence="8">
    <location>
        <begin position="75"/>
        <end position="636"/>
    </location>
</feature>
<feature type="transmembrane region" description="Helical" evidence="7">
    <location>
        <begin position="61"/>
        <end position="82"/>
    </location>
</feature>
<accession>A0A7S4AM18</accession>
<dbReference type="InterPro" id="IPR020846">
    <property type="entry name" value="MFS_dom"/>
</dbReference>
<evidence type="ECO:0000256" key="1">
    <source>
        <dbReference type="ARBA" id="ARBA00004141"/>
    </source>
</evidence>
<evidence type="ECO:0000256" key="3">
    <source>
        <dbReference type="ARBA" id="ARBA00022692"/>
    </source>
</evidence>
<comment type="subcellular location">
    <subcellularLocation>
        <location evidence="1">Membrane</location>
        <topology evidence="1">Multi-pass membrane protein</topology>
    </subcellularLocation>
</comment>
<name>A0A7S4AM18_9STRA</name>
<proteinExistence type="predicted"/>
<dbReference type="AlphaFoldDB" id="A0A7S4AM18"/>
<dbReference type="Pfam" id="PF07690">
    <property type="entry name" value="MFS_1"/>
    <property type="match status" value="1"/>
</dbReference>
<feature type="transmembrane region" description="Helical" evidence="7">
    <location>
        <begin position="540"/>
        <end position="566"/>
    </location>
</feature>
<keyword evidence="5 7" id="KW-0472">Membrane</keyword>
<feature type="transmembrane region" description="Helical" evidence="7">
    <location>
        <begin position="280"/>
        <end position="302"/>
    </location>
</feature>
<feature type="region of interest" description="Disordered" evidence="6">
    <location>
        <begin position="1"/>
        <end position="51"/>
    </location>
</feature>
<feature type="transmembrane region" description="Helical" evidence="7">
    <location>
        <begin position="222"/>
        <end position="241"/>
    </location>
</feature>
<feature type="transmembrane region" description="Helical" evidence="7">
    <location>
        <begin position="155"/>
        <end position="175"/>
    </location>
</feature>
<feature type="transmembrane region" description="Helical" evidence="7">
    <location>
        <begin position="181"/>
        <end position="201"/>
    </location>
</feature>
<keyword evidence="4 7" id="KW-1133">Transmembrane helix</keyword>
<feature type="transmembrane region" description="Helical" evidence="7">
    <location>
        <begin position="578"/>
        <end position="599"/>
    </location>
</feature>
<dbReference type="EMBL" id="HBIX01016803">
    <property type="protein sequence ID" value="CAE0719375.1"/>
    <property type="molecule type" value="Transcribed_RNA"/>
</dbReference>
<feature type="transmembrane region" description="Helical" evidence="7">
    <location>
        <begin position="114"/>
        <end position="135"/>
    </location>
</feature>
<dbReference type="PANTHER" id="PTHR23504:SF15">
    <property type="entry name" value="MAJOR FACILITATOR SUPERFAMILY (MFS) PROFILE DOMAIN-CONTAINING PROTEIN"/>
    <property type="match status" value="1"/>
</dbReference>
<feature type="transmembrane region" description="Helical" evidence="7">
    <location>
        <begin position="611"/>
        <end position="631"/>
    </location>
</feature>
<dbReference type="Gene3D" id="1.20.1250.20">
    <property type="entry name" value="MFS general substrate transporter like domains"/>
    <property type="match status" value="1"/>
</dbReference>
<organism evidence="9">
    <name type="scientific">Pseudo-nitzschia australis</name>
    <dbReference type="NCBI Taxonomy" id="44445"/>
    <lineage>
        <taxon>Eukaryota</taxon>
        <taxon>Sar</taxon>
        <taxon>Stramenopiles</taxon>
        <taxon>Ochrophyta</taxon>
        <taxon>Bacillariophyta</taxon>
        <taxon>Bacillariophyceae</taxon>
        <taxon>Bacillariophycidae</taxon>
        <taxon>Bacillariales</taxon>
        <taxon>Bacillariaceae</taxon>
        <taxon>Pseudo-nitzschia</taxon>
    </lineage>
</organism>
<protein>
    <recommendedName>
        <fullName evidence="8">Major facilitator superfamily (MFS) profile domain-containing protein</fullName>
    </recommendedName>
</protein>
<evidence type="ECO:0000313" key="9">
    <source>
        <dbReference type="EMBL" id="CAE0719375.1"/>
    </source>
</evidence>
<dbReference type="SUPFAM" id="SSF103473">
    <property type="entry name" value="MFS general substrate transporter"/>
    <property type="match status" value="1"/>
</dbReference>
<feature type="transmembrane region" description="Helical" evidence="7">
    <location>
        <begin position="429"/>
        <end position="448"/>
    </location>
</feature>
<evidence type="ECO:0000256" key="2">
    <source>
        <dbReference type="ARBA" id="ARBA00022448"/>
    </source>
</evidence>
<evidence type="ECO:0000256" key="6">
    <source>
        <dbReference type="SAM" id="MobiDB-lite"/>
    </source>
</evidence>
<dbReference type="GO" id="GO:0016020">
    <property type="term" value="C:membrane"/>
    <property type="evidence" value="ECO:0007669"/>
    <property type="project" value="UniProtKB-SubCell"/>
</dbReference>
<gene>
    <name evidence="9" type="ORF">PAUS00366_LOCUS12129</name>
</gene>
<keyword evidence="3 7" id="KW-0812">Transmembrane</keyword>
<feature type="transmembrane region" description="Helical" evidence="7">
    <location>
        <begin position="468"/>
        <end position="490"/>
    </location>
</feature>
<dbReference type="PROSITE" id="PS50850">
    <property type="entry name" value="MFS"/>
    <property type="match status" value="1"/>
</dbReference>
<reference evidence="9" key="1">
    <citation type="submission" date="2021-01" db="EMBL/GenBank/DDBJ databases">
        <authorList>
            <person name="Corre E."/>
            <person name="Pelletier E."/>
            <person name="Niang G."/>
            <person name="Scheremetjew M."/>
            <person name="Finn R."/>
            <person name="Kale V."/>
            <person name="Holt S."/>
            <person name="Cochrane G."/>
            <person name="Meng A."/>
            <person name="Brown T."/>
            <person name="Cohen L."/>
        </authorList>
    </citation>
    <scope>NUCLEOTIDE SEQUENCE</scope>
    <source>
        <strain evidence="9">10249 10 AB</strain>
    </source>
</reference>
<sequence>MRNGKVRVPHSCGKAPQDQHDVDADADADIVSPDISSTSRGNNYDDDDDDTERRIRHRRHLWSTIGLCGSAFSMFYLIMNVFPYSGFMALHLLNGKEQDQDRAQKHAHSSSSDYYYYTAATIGPYAGILVSSFRLGRIPTAIAWGRCADVYGRKFALVVGLVAMILGNLLFGLAPTFVSAVVIRFVTGLLNGTMVVVRTAISEISRGDSRLESRGVAMMSSMSGYGMLIGPAIGGLLSEPIRQHPEYFRLRNDNNNDNDNDGDTTATLLFGRNTLEDYPFLLPNLVGSFVAFLSLVIVIARVEETLPEDQRRDWRCFPMDMVRWMETHIVYVFMCVCWRQNAIQQLPLPFSNNHLGTEIVGCSSSKPTVTSTTTSINENTPLVPLTTSNCGCTEGSYEDKGTTIIVTTGEKNNAGILRSFFSTTSTVRYFFYSMWCYAFTSLASSEAFPLFAMASTKNGGLGLDETDIGIVQTIAGSVFVLGQYPTFTFVKKRFGLMKALKIGALCSNLFLVFMPLGLYFSPTNNNSSNHNHNWYELGYLGLVSGAIGIFGSIFMGCATIGVNGCIEHPSQRASMNGLQSMVASIGRGLGPIVSGYLVASAMTSEVISSQASAWVVYGFLVLIGMATYISTRSIPVEGNNR</sequence>
<dbReference type="InterPro" id="IPR036259">
    <property type="entry name" value="MFS_trans_sf"/>
</dbReference>